<dbReference type="InterPro" id="IPR011399">
    <property type="entry name" value="NosR"/>
</dbReference>
<keyword evidence="3 4" id="KW-0472">Membrane</keyword>
<feature type="transmembrane region" description="Helical" evidence="4">
    <location>
        <begin position="531"/>
        <end position="549"/>
    </location>
</feature>
<dbReference type="SUPFAM" id="SSF54862">
    <property type="entry name" value="4Fe-4S ferredoxins"/>
    <property type="match status" value="1"/>
</dbReference>
<dbReference type="PANTHER" id="PTHR30224">
    <property type="entry name" value="ELECTRON TRANSPORT PROTEIN"/>
    <property type="match status" value="1"/>
</dbReference>
<dbReference type="PIRSF" id="PIRSF036354">
    <property type="entry name" value="NosR"/>
    <property type="match status" value="1"/>
</dbReference>
<feature type="signal peptide" evidence="5">
    <location>
        <begin position="1"/>
        <end position="26"/>
    </location>
</feature>
<dbReference type="Pfam" id="PF12801">
    <property type="entry name" value="Fer4_5"/>
    <property type="match status" value="2"/>
</dbReference>
<accession>A0ABU3VGN9</accession>
<comment type="subcellular location">
    <subcellularLocation>
        <location evidence="1">Cell membrane</location>
    </subcellularLocation>
</comment>
<name>A0ABU3VGN9_9RHOB</name>
<evidence type="ECO:0000256" key="2">
    <source>
        <dbReference type="ARBA" id="ARBA00022475"/>
    </source>
</evidence>
<keyword evidence="4" id="KW-0812">Transmembrane</keyword>
<keyword evidence="2" id="KW-1003">Cell membrane</keyword>
<sequence length="679" mass="74817">MRCAFHPLRVAAIVVLAFFGAPQAIAETRIGFEAEVAPAVPDAALAAEMFGVPLPVTVERTESPIPGWQVSARDGTTLGRIGSSWEIASSVGYSGRPIDMLVAVDRDARIAAARLMRQSEPILTLGLTESDIVGFVQGFEGIDLRAPEKTDVPRFISRATVSTAVIRDAILRTGRTLALADGGTGSGRIDRLTFEPLDWDALVRIGGVQSATMSMAEAAEIFAGTENAPNPSAAHFLDLHVALLDPPEIGRNLLGERAYSGVMGDLPADRVALFLASRGLYSHRGLDWRNSGVFDRLAVIQNANRYPVTDQGYLRIDDLAIEGAPVFKERSLFRIGGNGFDPTEPFRVEVTASRDAASGPVTATIGVDYALPERFLLPPPPRQVPLWEEMWLRKRPAIIALATMLTVLTGILLFQDSITRRPLLWRRLRLGFLTVTLVWLGWGVNAQLSVVQVVAFLQSLLSGFRWETFLVEPLIFMLWSFVALGLLFWGRGVFCGWLCPFGALQELTNQAAQKLGVKQIAVPFGLHQRLWVIKYTLFIGILAISFYSMKDALILAEVEPFKTAISLRMIRAWPFVAFVLAILAAGLFIERFYCRYLCPLGAALAIPAKLKIFDWLRRRPQCGRECRLCEPKCTVGAIDPLGRINPNECVLCLRCQVIYNDPNTCPTLKRRARSQQATS</sequence>
<proteinExistence type="predicted"/>
<keyword evidence="4" id="KW-1133">Transmembrane helix</keyword>
<dbReference type="InterPro" id="IPR017896">
    <property type="entry name" value="4Fe4S_Fe-S-bd"/>
</dbReference>
<feature type="domain" description="4Fe-4S ferredoxin-type" evidence="6">
    <location>
        <begin position="572"/>
        <end position="618"/>
    </location>
</feature>
<evidence type="ECO:0000313" key="7">
    <source>
        <dbReference type="EMBL" id="MDU9005347.1"/>
    </source>
</evidence>
<comment type="caution">
    <text evidence="7">The sequence shown here is derived from an EMBL/GenBank/DDBJ whole genome shotgun (WGS) entry which is preliminary data.</text>
</comment>
<dbReference type="PANTHER" id="PTHR30224:SF4">
    <property type="entry name" value="ELECTRON TRANSPORT PROTEIN YCCM-RELATED"/>
    <property type="match status" value="1"/>
</dbReference>
<evidence type="ECO:0000313" key="8">
    <source>
        <dbReference type="Proteomes" id="UP001255416"/>
    </source>
</evidence>
<feature type="transmembrane region" description="Helical" evidence="4">
    <location>
        <begin position="430"/>
        <end position="457"/>
    </location>
</feature>
<evidence type="ECO:0000256" key="5">
    <source>
        <dbReference type="SAM" id="SignalP"/>
    </source>
</evidence>
<gene>
    <name evidence="7" type="ORF">QO231_16010</name>
</gene>
<feature type="transmembrane region" description="Helical" evidence="4">
    <location>
        <begin position="569"/>
        <end position="589"/>
    </location>
</feature>
<evidence type="ECO:0000256" key="1">
    <source>
        <dbReference type="ARBA" id="ARBA00004236"/>
    </source>
</evidence>
<dbReference type="RefSeq" id="WP_316778526.1">
    <property type="nucleotide sequence ID" value="NZ_JASMWN010000013.1"/>
</dbReference>
<organism evidence="7 8">
    <name type="scientific">Sedimentitalea todarodis</name>
    <dbReference type="NCBI Taxonomy" id="1631240"/>
    <lineage>
        <taxon>Bacteria</taxon>
        <taxon>Pseudomonadati</taxon>
        <taxon>Pseudomonadota</taxon>
        <taxon>Alphaproteobacteria</taxon>
        <taxon>Rhodobacterales</taxon>
        <taxon>Paracoccaceae</taxon>
        <taxon>Sedimentitalea</taxon>
    </lineage>
</organism>
<keyword evidence="5" id="KW-0732">Signal</keyword>
<evidence type="ECO:0000256" key="4">
    <source>
        <dbReference type="SAM" id="Phobius"/>
    </source>
</evidence>
<dbReference type="EMBL" id="JASMWN010000013">
    <property type="protein sequence ID" value="MDU9005347.1"/>
    <property type="molecule type" value="Genomic_DNA"/>
</dbReference>
<feature type="chain" id="PRO_5045411222" evidence="5">
    <location>
        <begin position="27"/>
        <end position="679"/>
    </location>
</feature>
<dbReference type="Proteomes" id="UP001255416">
    <property type="component" value="Unassembled WGS sequence"/>
</dbReference>
<feature type="transmembrane region" description="Helical" evidence="4">
    <location>
        <begin position="397"/>
        <end position="418"/>
    </location>
</feature>
<evidence type="ECO:0000256" key="3">
    <source>
        <dbReference type="ARBA" id="ARBA00023136"/>
    </source>
</evidence>
<feature type="domain" description="4Fe-4S ferredoxin-type" evidence="6">
    <location>
        <begin position="473"/>
        <end position="517"/>
    </location>
</feature>
<dbReference type="InterPro" id="IPR052378">
    <property type="entry name" value="NosR_regulator"/>
</dbReference>
<feature type="transmembrane region" description="Helical" evidence="4">
    <location>
        <begin position="469"/>
        <end position="489"/>
    </location>
</feature>
<keyword evidence="8" id="KW-1185">Reference proteome</keyword>
<protein>
    <submittedName>
        <fullName evidence="7">4Fe-4S binding protein</fullName>
    </submittedName>
</protein>
<evidence type="ECO:0000259" key="6">
    <source>
        <dbReference type="Pfam" id="PF12801"/>
    </source>
</evidence>
<reference evidence="8" key="1">
    <citation type="submission" date="2023-05" db="EMBL/GenBank/DDBJ databases">
        <title>Sedimentitalea sp. nov. JM2-8.</title>
        <authorList>
            <person name="Huang J."/>
        </authorList>
    </citation>
    <scope>NUCLEOTIDE SEQUENCE [LARGE SCALE GENOMIC DNA]</scope>
    <source>
        <strain evidence="8">KHS03</strain>
    </source>
</reference>